<evidence type="ECO:0000259" key="4">
    <source>
        <dbReference type="PROSITE" id="PS51464"/>
    </source>
</evidence>
<proteinExistence type="inferred from homology"/>
<dbReference type="Proteomes" id="UP000460132">
    <property type="component" value="Unassembled WGS sequence"/>
</dbReference>
<dbReference type="GO" id="GO:1901135">
    <property type="term" value="P:carbohydrate derivative metabolic process"/>
    <property type="evidence" value="ECO:0007669"/>
    <property type="project" value="InterPro"/>
</dbReference>
<protein>
    <submittedName>
        <fullName evidence="5">SIS domain-containing protein</fullName>
    </submittedName>
</protein>
<dbReference type="InterPro" id="IPR001347">
    <property type="entry name" value="SIS_dom"/>
</dbReference>
<dbReference type="PANTHER" id="PTHR38418:SF2">
    <property type="entry name" value="SUGAR ISOMERASE, KPSF_GUTQ (AFU_ORTHOLOGUE AFUA_6G08860)"/>
    <property type="match status" value="1"/>
</dbReference>
<organism evidence="5 6">
    <name type="scientific">Lactobacillus crispatus</name>
    <dbReference type="NCBI Taxonomy" id="47770"/>
    <lineage>
        <taxon>Bacteria</taxon>
        <taxon>Bacillati</taxon>
        <taxon>Bacillota</taxon>
        <taxon>Bacilli</taxon>
        <taxon>Lactobacillales</taxon>
        <taxon>Lactobacillaceae</taxon>
        <taxon>Lactobacillus</taxon>
    </lineage>
</organism>
<dbReference type="FunFam" id="3.40.50.10490:FF:000011">
    <property type="entry name" value="Arabinose 5-phosphate isomerase"/>
    <property type="match status" value="1"/>
</dbReference>
<dbReference type="InterPro" id="IPR035474">
    <property type="entry name" value="SIS_Kpsf"/>
</dbReference>
<feature type="domain" description="SIS" evidence="4">
    <location>
        <begin position="36"/>
        <end position="179"/>
    </location>
</feature>
<comment type="similarity">
    <text evidence="1">Belongs to the SIS family. GutQ/KpsF subfamily.</text>
</comment>
<dbReference type="SUPFAM" id="SSF53697">
    <property type="entry name" value="SIS domain"/>
    <property type="match status" value="1"/>
</dbReference>
<evidence type="ECO:0000313" key="5">
    <source>
        <dbReference type="EMBL" id="MYN53245.1"/>
    </source>
</evidence>
<dbReference type="EMBL" id="WWFF01000003">
    <property type="protein sequence ID" value="MYN53245.1"/>
    <property type="molecule type" value="Genomic_DNA"/>
</dbReference>
<dbReference type="InterPro" id="IPR046348">
    <property type="entry name" value="SIS_dom_sf"/>
</dbReference>
<dbReference type="PANTHER" id="PTHR38418">
    <property type="entry name" value="SUGAR ISOMERASE, KPSF/GUTQ (AFU_ORTHOLOGUE AFUA_6G08860)"/>
    <property type="match status" value="1"/>
</dbReference>
<evidence type="ECO:0000256" key="1">
    <source>
        <dbReference type="ARBA" id="ARBA00008165"/>
    </source>
</evidence>
<sequence length="208" mass="22372">MENNMQTIHRVVQDEIAALNQVFKEIENDSDSYEKVFNLLFNCKNYVIFMGVGKTGHIGSKLAATFASLGIPSFFIDATESMHGDLGMIKNDDIVILISNSGETKETLAPVQYIKKLGAKTIAMTGNKNSTLAQECDANILVHVEKEADQYNLAPTNSSTAALVVGDALACALSEAKGFTKRNFASFHPGGALGRQLLAKDNVGGQNV</sequence>
<evidence type="ECO:0000256" key="2">
    <source>
        <dbReference type="ARBA" id="ARBA00022737"/>
    </source>
</evidence>
<reference evidence="5 6" key="1">
    <citation type="submission" date="2020-01" db="EMBL/GenBank/DDBJ databases">
        <title>Vaginal microbiome of pregnant Indian women: Insights into the genome of dominants Lactobacillus species.</title>
        <authorList>
            <person name="Das B."/>
            <person name="Mehta O."/>
            <person name="Ghosh T.S."/>
            <person name="Kothidar A."/>
            <person name="Gowtham M.R."/>
            <person name="Mitra R."/>
            <person name="Kshetrapal P."/>
            <person name="Wadhwa N."/>
            <person name="Thiruvengadam R."/>
            <person name="Nair G.B."/>
            <person name="Bhatnagar S."/>
            <person name="Pore S."/>
        </authorList>
    </citation>
    <scope>NUCLEOTIDE SEQUENCE [LARGE SCALE GENOMIC DNA]</scope>
    <source>
        <strain evidence="5 6">Indica2</strain>
    </source>
</reference>
<dbReference type="PROSITE" id="PS51464">
    <property type="entry name" value="SIS"/>
    <property type="match status" value="1"/>
</dbReference>
<accession>A0A7X4HLZ3</accession>
<dbReference type="Gene3D" id="3.40.50.10490">
    <property type="entry name" value="Glucose-6-phosphate isomerase like protein, domain 1"/>
    <property type="match status" value="1"/>
</dbReference>
<name>A0A7X4HLZ3_9LACO</name>
<dbReference type="RefSeq" id="WP_160811007.1">
    <property type="nucleotide sequence ID" value="NZ_JAGSXU010000001.1"/>
</dbReference>
<dbReference type="CDD" id="cd05014">
    <property type="entry name" value="SIS_Kpsf"/>
    <property type="match status" value="1"/>
</dbReference>
<dbReference type="GO" id="GO:0019146">
    <property type="term" value="F:arabinose-5-phosphate isomerase activity"/>
    <property type="evidence" value="ECO:0007669"/>
    <property type="project" value="UniProtKB-ARBA"/>
</dbReference>
<dbReference type="GO" id="GO:0097367">
    <property type="term" value="F:carbohydrate derivative binding"/>
    <property type="evidence" value="ECO:0007669"/>
    <property type="project" value="InterPro"/>
</dbReference>
<comment type="caution">
    <text evidence="5">The sequence shown here is derived from an EMBL/GenBank/DDBJ whole genome shotgun (WGS) entry which is preliminary data.</text>
</comment>
<evidence type="ECO:0000313" key="6">
    <source>
        <dbReference type="Proteomes" id="UP000460132"/>
    </source>
</evidence>
<gene>
    <name evidence="5" type="ORF">GTK63_02710</name>
</gene>
<keyword evidence="2" id="KW-0677">Repeat</keyword>
<keyword evidence="3" id="KW-0129">CBS domain</keyword>
<dbReference type="AlphaFoldDB" id="A0A7X4HLZ3"/>
<evidence type="ECO:0000256" key="3">
    <source>
        <dbReference type="ARBA" id="ARBA00023122"/>
    </source>
</evidence>
<dbReference type="Pfam" id="PF01380">
    <property type="entry name" value="SIS"/>
    <property type="match status" value="1"/>
</dbReference>